<organism evidence="1 2">
    <name type="scientific">Undibacterium danionis</name>
    <dbReference type="NCBI Taxonomy" id="1812100"/>
    <lineage>
        <taxon>Bacteria</taxon>
        <taxon>Pseudomonadati</taxon>
        <taxon>Pseudomonadota</taxon>
        <taxon>Betaproteobacteria</taxon>
        <taxon>Burkholderiales</taxon>
        <taxon>Oxalobacteraceae</taxon>
        <taxon>Undibacterium</taxon>
    </lineage>
</organism>
<dbReference type="RefSeq" id="WP_390212770.1">
    <property type="nucleotide sequence ID" value="NZ_JBHLXJ010000013.1"/>
</dbReference>
<proteinExistence type="predicted"/>
<keyword evidence="2" id="KW-1185">Reference proteome</keyword>
<name>A0ABV6IFS7_9BURK</name>
<dbReference type="Proteomes" id="UP001589844">
    <property type="component" value="Unassembled WGS sequence"/>
</dbReference>
<dbReference type="EMBL" id="JBHLXJ010000013">
    <property type="protein sequence ID" value="MFC0350453.1"/>
    <property type="molecule type" value="Genomic_DNA"/>
</dbReference>
<protein>
    <submittedName>
        <fullName evidence="1">Type II toxin-antitoxin system RelE/ParE family toxin</fullName>
    </submittedName>
</protein>
<sequence length="95" mass="11456">MSFSVVFEPDAELEIIEAFQWYEEQSFGLGGEFLRAVKQSEAVLVRNPFQYQIQYREVRRAFLRRFPYALHYVVEENTVSVLACFHFRRDPKQWD</sequence>
<comment type="caution">
    <text evidence="1">The sequence shown here is derived from an EMBL/GenBank/DDBJ whole genome shotgun (WGS) entry which is preliminary data.</text>
</comment>
<dbReference type="InterPro" id="IPR035093">
    <property type="entry name" value="RelE/ParE_toxin_dom_sf"/>
</dbReference>
<gene>
    <name evidence="1" type="ORF">ACFFJH_11590</name>
</gene>
<reference evidence="1 2" key="1">
    <citation type="submission" date="2024-09" db="EMBL/GenBank/DDBJ databases">
        <authorList>
            <person name="Sun Q."/>
            <person name="Mori K."/>
        </authorList>
    </citation>
    <scope>NUCLEOTIDE SEQUENCE [LARGE SCALE GENOMIC DNA]</scope>
    <source>
        <strain evidence="1 2">CCM 8677</strain>
    </source>
</reference>
<dbReference type="Gene3D" id="3.30.2310.20">
    <property type="entry name" value="RelE-like"/>
    <property type="match status" value="1"/>
</dbReference>
<evidence type="ECO:0000313" key="1">
    <source>
        <dbReference type="EMBL" id="MFC0350453.1"/>
    </source>
</evidence>
<evidence type="ECO:0000313" key="2">
    <source>
        <dbReference type="Proteomes" id="UP001589844"/>
    </source>
</evidence>
<accession>A0ABV6IFS7</accession>